<reference evidence="2 3" key="1">
    <citation type="submission" date="2023-07" db="EMBL/GenBank/DDBJ databases">
        <title>Genomic Encyclopedia of Type Strains, Phase IV (KMG-IV): sequencing the most valuable type-strain genomes for metagenomic binning, comparative biology and taxonomic classification.</title>
        <authorList>
            <person name="Goeker M."/>
        </authorList>
    </citation>
    <scope>NUCLEOTIDE SEQUENCE [LARGE SCALE GENOMIC DNA]</scope>
    <source>
        <strain evidence="2 3">DSM 45903</strain>
    </source>
</reference>
<dbReference type="EMBL" id="JAVDQG010000001">
    <property type="protein sequence ID" value="MDR6224729.1"/>
    <property type="molecule type" value="Genomic_DNA"/>
</dbReference>
<accession>A0ABU1ILA2</accession>
<feature type="signal peptide" evidence="1">
    <location>
        <begin position="1"/>
        <end position="28"/>
    </location>
</feature>
<evidence type="ECO:0000313" key="3">
    <source>
        <dbReference type="Proteomes" id="UP001185012"/>
    </source>
</evidence>
<gene>
    <name evidence="2" type="ORF">JOE21_000717</name>
</gene>
<keyword evidence="1" id="KW-0732">Signal</keyword>
<sequence length="255" mass="28164">MKKTFTKFFIALLSMLVLVTTSTVNISAAQSLNIASNENLDKVESICNDVFDNIIEVDEDTQQRLLNKAQDHINSGKVKYKSSNDLVFKNPSVRGVKYDDGTITYSVSFNYTDEETRLNALNIVFDNKEELLNTFEVDIKKLSEDEASVNYWVDGKEHINQNVDISEYVASEEAEKAPQFSAMSKKSWSSCMQKCLAGKGMTMLAITLLGVLCGASCTVGVPATAGTACYACVNTAGMIGATAFMNCWEQKCKRR</sequence>
<organism evidence="2 3">
    <name type="scientific">Desmospora profundinema</name>
    <dbReference type="NCBI Taxonomy" id="1571184"/>
    <lineage>
        <taxon>Bacteria</taxon>
        <taxon>Bacillati</taxon>
        <taxon>Bacillota</taxon>
        <taxon>Bacilli</taxon>
        <taxon>Bacillales</taxon>
        <taxon>Thermoactinomycetaceae</taxon>
        <taxon>Desmospora</taxon>
    </lineage>
</organism>
<dbReference type="Proteomes" id="UP001185012">
    <property type="component" value="Unassembled WGS sequence"/>
</dbReference>
<proteinExistence type="predicted"/>
<dbReference type="RefSeq" id="WP_309862299.1">
    <property type="nucleotide sequence ID" value="NZ_JAVDQG010000001.1"/>
</dbReference>
<evidence type="ECO:0000256" key="1">
    <source>
        <dbReference type="SAM" id="SignalP"/>
    </source>
</evidence>
<feature type="chain" id="PRO_5045960309" evidence="1">
    <location>
        <begin position="29"/>
        <end position="255"/>
    </location>
</feature>
<evidence type="ECO:0000313" key="2">
    <source>
        <dbReference type="EMBL" id="MDR6224729.1"/>
    </source>
</evidence>
<protein>
    <submittedName>
        <fullName evidence="2">Uncharacterized protein</fullName>
    </submittedName>
</protein>
<comment type="caution">
    <text evidence="2">The sequence shown here is derived from an EMBL/GenBank/DDBJ whole genome shotgun (WGS) entry which is preliminary data.</text>
</comment>
<keyword evidence="3" id="KW-1185">Reference proteome</keyword>
<name>A0ABU1ILA2_9BACL</name>